<feature type="chain" id="PRO_5005223633" evidence="1">
    <location>
        <begin position="24"/>
        <end position="232"/>
    </location>
</feature>
<reference evidence="2" key="1">
    <citation type="submission" date="2015-04" db="EMBL/GenBank/DDBJ databases">
        <title>The genome sequence of the plant pathogenic Rhizarian Plasmodiophora brassicae reveals insights in its biotrophic life cycle and the origin of chitin synthesis.</title>
        <authorList>
            <person name="Schwelm A."/>
            <person name="Fogelqvist J."/>
            <person name="Knaust A."/>
            <person name="Julke S."/>
            <person name="Lilja T."/>
            <person name="Dhandapani V."/>
            <person name="Bonilla-Rosso G."/>
            <person name="Karlsson M."/>
            <person name="Shevchenko A."/>
            <person name="Choi S.R."/>
            <person name="Kim H.G."/>
            <person name="Park J.Y."/>
            <person name="Lim Y.P."/>
            <person name="Ludwig-Muller J."/>
            <person name="Dixelius C."/>
        </authorList>
    </citation>
    <scope>NUCLEOTIDE SEQUENCE</scope>
    <source>
        <tissue evidence="2">Potato root galls</tissue>
    </source>
</reference>
<accession>A0A0H5QN33</accession>
<feature type="signal peptide" evidence="1">
    <location>
        <begin position="1"/>
        <end position="23"/>
    </location>
</feature>
<name>A0A0H5QN33_9EUKA</name>
<proteinExistence type="predicted"/>
<evidence type="ECO:0000313" key="2">
    <source>
        <dbReference type="EMBL" id="CRZ03403.1"/>
    </source>
</evidence>
<evidence type="ECO:0000256" key="1">
    <source>
        <dbReference type="SAM" id="SignalP"/>
    </source>
</evidence>
<sequence>MNLWTILIIAVISLCALSPSVQCRNVVTRANAAGAIAVISKFCQLHKFDQCESRVTYIKDHMIRAIEETFDISAELQDLKPIEGSVSLIKVGLTKDEISVISGSQKIRIRVQQLATAYLQYQDKQSEYLKTSEDRKPIVKTVSLIKFAATISRRLLQMDLAPGAALCLFQTMILKIQFQKSLSNVANCIESLLWEHSKHRKVLKDSPLNEDYYSQIEEISENSQIVYYIRDF</sequence>
<dbReference type="AlphaFoldDB" id="A0A0H5QN33"/>
<protein>
    <submittedName>
        <fullName evidence="2">Uncharacterized protein</fullName>
    </submittedName>
</protein>
<organism evidence="2">
    <name type="scientific">Spongospora subterranea</name>
    <dbReference type="NCBI Taxonomy" id="70186"/>
    <lineage>
        <taxon>Eukaryota</taxon>
        <taxon>Sar</taxon>
        <taxon>Rhizaria</taxon>
        <taxon>Endomyxa</taxon>
        <taxon>Phytomyxea</taxon>
        <taxon>Plasmodiophorida</taxon>
        <taxon>Plasmodiophoridae</taxon>
        <taxon>Spongospora</taxon>
    </lineage>
</organism>
<dbReference type="EMBL" id="HACM01002961">
    <property type="protein sequence ID" value="CRZ03403.1"/>
    <property type="molecule type" value="Transcribed_RNA"/>
</dbReference>
<keyword evidence="1" id="KW-0732">Signal</keyword>